<evidence type="ECO:0000313" key="4">
    <source>
        <dbReference type="Proteomes" id="UP000646827"/>
    </source>
</evidence>
<evidence type="ECO:0000256" key="2">
    <source>
        <dbReference type="SAM" id="Coils"/>
    </source>
</evidence>
<dbReference type="InterPro" id="IPR000533">
    <property type="entry name" value="Tropomyosin"/>
</dbReference>
<comment type="caution">
    <text evidence="3">The sequence shown here is derived from an EMBL/GenBank/DDBJ whole genome shotgun (WGS) entry which is preliminary data.</text>
</comment>
<evidence type="ECO:0000256" key="1">
    <source>
        <dbReference type="ARBA" id="ARBA00023054"/>
    </source>
</evidence>
<organism evidence="3 4">
    <name type="scientific">Circinella minor</name>
    <dbReference type="NCBI Taxonomy" id="1195481"/>
    <lineage>
        <taxon>Eukaryota</taxon>
        <taxon>Fungi</taxon>
        <taxon>Fungi incertae sedis</taxon>
        <taxon>Mucoromycota</taxon>
        <taxon>Mucoromycotina</taxon>
        <taxon>Mucoromycetes</taxon>
        <taxon>Mucorales</taxon>
        <taxon>Lichtheimiaceae</taxon>
        <taxon>Circinella</taxon>
    </lineage>
</organism>
<keyword evidence="4" id="KW-1185">Reference proteome</keyword>
<dbReference type="EMBL" id="JAEPRB010000269">
    <property type="protein sequence ID" value="KAG2217836.1"/>
    <property type="molecule type" value="Genomic_DNA"/>
</dbReference>
<protein>
    <recommendedName>
        <fullName evidence="5">Tropomyosin</fullName>
    </recommendedName>
</protein>
<gene>
    <name evidence="3" type="ORF">INT45_006801</name>
</gene>
<sequence length="123" mass="14728">MEKFKERILSLRSEAEKVNTTADELEQKVKHLQSEQIAKNHELASIKNRVKILEEQLEKTEQKLKETTLKFNESDLKAEEYEHKVTELENLILEKEQKNEELSKEYKFIKAEMDEMSRQFDDL</sequence>
<evidence type="ECO:0000313" key="3">
    <source>
        <dbReference type="EMBL" id="KAG2217836.1"/>
    </source>
</evidence>
<keyword evidence="1 2" id="KW-0175">Coiled coil</keyword>
<evidence type="ECO:0008006" key="5">
    <source>
        <dbReference type="Google" id="ProtNLM"/>
    </source>
</evidence>
<feature type="coiled-coil region" evidence="2">
    <location>
        <begin position="1"/>
        <end position="119"/>
    </location>
</feature>
<dbReference type="Gene3D" id="1.20.5.340">
    <property type="match status" value="1"/>
</dbReference>
<dbReference type="Proteomes" id="UP000646827">
    <property type="component" value="Unassembled WGS sequence"/>
</dbReference>
<dbReference type="SUPFAM" id="SSF57997">
    <property type="entry name" value="Tropomyosin"/>
    <property type="match status" value="1"/>
</dbReference>
<name>A0A8H7VC84_9FUNG</name>
<dbReference type="AlphaFoldDB" id="A0A8H7VC84"/>
<accession>A0A8H7VC84</accession>
<dbReference type="OrthoDB" id="128924at2759"/>
<reference evidence="3 4" key="1">
    <citation type="submission" date="2020-12" db="EMBL/GenBank/DDBJ databases">
        <title>Metabolic potential, ecology and presence of endohyphal bacteria is reflected in genomic diversity of Mucoromycotina.</title>
        <authorList>
            <person name="Muszewska A."/>
            <person name="Okrasinska A."/>
            <person name="Steczkiewicz K."/>
            <person name="Drgas O."/>
            <person name="Orlowska M."/>
            <person name="Perlinska-Lenart U."/>
            <person name="Aleksandrzak-Piekarczyk T."/>
            <person name="Szatraj K."/>
            <person name="Zielenkiewicz U."/>
            <person name="Pilsyk S."/>
            <person name="Malc E."/>
            <person name="Mieczkowski P."/>
            <person name="Kruszewska J.S."/>
            <person name="Biernat P."/>
            <person name="Pawlowska J."/>
        </authorList>
    </citation>
    <scope>NUCLEOTIDE SEQUENCE [LARGE SCALE GENOMIC DNA]</scope>
    <source>
        <strain evidence="3 4">CBS 142.35</strain>
    </source>
</reference>
<proteinExistence type="predicted"/>
<dbReference type="Pfam" id="PF00261">
    <property type="entry name" value="Tropomyosin"/>
    <property type="match status" value="1"/>
</dbReference>